<keyword evidence="2" id="KW-0812">Transmembrane</keyword>
<protein>
    <submittedName>
        <fullName evidence="7">Translocation/assembly module TamB</fullName>
    </submittedName>
</protein>
<evidence type="ECO:0000256" key="2">
    <source>
        <dbReference type="ARBA" id="ARBA00022692"/>
    </source>
</evidence>
<evidence type="ECO:0000256" key="5">
    <source>
        <dbReference type="SAM" id="MobiDB-lite"/>
    </source>
</evidence>
<feature type="region of interest" description="Disordered" evidence="5">
    <location>
        <begin position="1685"/>
        <end position="1704"/>
    </location>
</feature>
<dbReference type="RefSeq" id="WP_169655148.1">
    <property type="nucleotide sequence ID" value="NZ_JABANE010000007.1"/>
</dbReference>
<accession>A0A7X9P0A5</accession>
<dbReference type="Proteomes" id="UP000576082">
    <property type="component" value="Unassembled WGS sequence"/>
</dbReference>
<dbReference type="GO" id="GO:0009306">
    <property type="term" value="P:protein secretion"/>
    <property type="evidence" value="ECO:0007669"/>
    <property type="project" value="InterPro"/>
</dbReference>
<feature type="region of interest" description="Disordered" evidence="5">
    <location>
        <begin position="1633"/>
        <end position="1665"/>
    </location>
</feature>
<evidence type="ECO:0000256" key="4">
    <source>
        <dbReference type="ARBA" id="ARBA00023136"/>
    </source>
</evidence>
<keyword evidence="8" id="KW-1185">Reference proteome</keyword>
<evidence type="ECO:0000256" key="3">
    <source>
        <dbReference type="ARBA" id="ARBA00022989"/>
    </source>
</evidence>
<dbReference type="InterPro" id="IPR007452">
    <property type="entry name" value="TamB_C"/>
</dbReference>
<gene>
    <name evidence="7" type="ORF">HHU12_03765</name>
</gene>
<dbReference type="Pfam" id="PF04357">
    <property type="entry name" value="TamB"/>
    <property type="match status" value="1"/>
</dbReference>
<sequence>MPYIQNLVIQKVTSYVSEKTNSDFKVGYIALNFPKSLVIEDISLVTPKNEVLFSAQELEVDIDFETFSLEKIILDEVALKGFNSTIIVDKNEKFNFDYLLEAFASGEEEEVVEDTTASAPLPEIVIHSILIENTTFNYIDSVLNLTSEVEIGRAETSIPQIDLNNSVYDIEYFGLSNSKVNYTQFGPMPVSEEAPESDDKNAESTPFILKLKKGQISNFSLQYNENVINEKALIQIGLYEINDHLFDLEKTIISIENNKLANTYIEYAMVSDTTKVEEPYVKPKLTRLNSLDLGWNIDIKETQIEKLSLKYDDNLYEPVTAGLDPSHIYFQQIDNTVNNLVIDDEKIDLEVFSFYLKEKSGFKVNNLRSDVSIKPRSLKVNNLLLELNNSFIQNDLYLSYPNLFLIGDYPEELYFKNSLKKAHIAFSDATVFDPSLKADTLIQPFLAHDLDLKTDVEGDLSKMTIDNTQLSTSLGISTYFKMDLANVMSDDSLSYSMSIDSLQFYTPPLLDIFLDSAMQEDFRIPRRIQGNIGAQGGLTHVTTQSQINIFDNGYFTLNFDLKNEDEYSLKTKTYNLDVGRILKDLTIGKISTDFSLRGKGFDVEKDLLAELSFELQKAEYNEYDYKGLSMHMNIDRQSAKWKANADREAMNFDLTGSVDMNKEIPTASVNGKVNVIDLYALNLYEDTLSFGMDIESNTIGFDIENLNSTLNLNKIYFIQDKDRHDVSFVRSHVELDSTHFFVNLESEAVTARVESDVTLDSISVMIERYFSQFLSSRQMIGQIPPSKGNLNGYVEIKDSELLTNGTIRDLDSLEFKQCEFHFNAAANTFDFDLDIPKLAYADYHLDSIYTNVHANTERLKYDLGFHRFLMLGFEDYAVHHWNFGGDASNNHLSFKTEGFSEGYEKQWLYLGGHLQLDTTTYRFNLEDKIIVNDEHWAVNKDNYILSDGDMPYVNNLHISKGKQLIKLETTQYDEKDTVYTFQINQFSLDSATYNAQTDTSVINGEINALVNIGNLHNGGDLKADLSVDDFGFFDHILANIKNTASNTRNRDIYENKASIKGAIGDISSEATYNMVDSISPLDLSLDIKELDIASFEKFAKGYASNLSGGFHGDIEVKGLGKAPLNVDGEILMNEPSFKVDLLNISLTGIDGSMVFDNSGIHFNQFGFKDDEGHLAVLKGDIETENYEDFNFNLKFSADDITLINSTSKDNPEYFGKLIVGNLTKIKGPLDHLLIDSDVRISRGTDLTYVYMDGGVGDVDTGEDIINFVEKGDTTVVRSKGDNYEVTATIHIDEQSIFRVVIDPRAGDALTLVGGGTLNVRMDAGDDMVMSGQYTITEGDYSMTFYQLMNKKLKLKKGSSVLWTGDPYNPQANMTAIYEASTSPYPLVANQIEQAEANQYKAKRKFIVYMNMNGDVIKPELSFKLEYPEGSQGGDKIASAVENLNQDESQVNKQVFALLILGTFLNDAGGEGASTSDMVAGSVSSIISQQLNNVTDNLTGGFVDVDFDLDSYSQSSKGQQSNRTDVGVTLKKTLFNDRLSVSVGGKMAVNGNDANNNSNSNSFNTDFLLEYKLLNDGTLKNRLFRSIDAQYFTPDVFKTGVSIVFTKEYNNSKELFVKNLDKKKDIRKRMGMIKRSNSGGGMMKAADPDSTSNGGGMKPANTGMRPAHKDTVVVDSSAIMIQQDSTVNKEVEDTSSDPVGEQKTPVDKSNFIHLFIPNQKNETTIISLAQNDE</sequence>
<organism evidence="7 8">
    <name type="scientific">Flammeovirga aprica JL-4</name>
    <dbReference type="NCBI Taxonomy" id="694437"/>
    <lineage>
        <taxon>Bacteria</taxon>
        <taxon>Pseudomonadati</taxon>
        <taxon>Bacteroidota</taxon>
        <taxon>Cytophagia</taxon>
        <taxon>Cytophagales</taxon>
        <taxon>Flammeovirgaceae</taxon>
        <taxon>Flammeovirga</taxon>
    </lineage>
</organism>
<evidence type="ECO:0000256" key="1">
    <source>
        <dbReference type="ARBA" id="ARBA00004167"/>
    </source>
</evidence>
<evidence type="ECO:0000313" key="8">
    <source>
        <dbReference type="Proteomes" id="UP000576082"/>
    </source>
</evidence>
<keyword evidence="3" id="KW-1133">Transmembrane helix</keyword>
<reference evidence="7 8" key="1">
    <citation type="submission" date="2020-04" db="EMBL/GenBank/DDBJ databases">
        <title>Flammeovirga sp. SR4, a novel species isolated from seawater.</title>
        <authorList>
            <person name="Wang X."/>
        </authorList>
    </citation>
    <scope>NUCLEOTIDE SEQUENCE [LARGE SCALE GENOMIC DNA]</scope>
    <source>
        <strain evidence="7 8">ATCC 23126</strain>
    </source>
</reference>
<proteinExistence type="predicted"/>
<comment type="caution">
    <text evidence="7">The sequence shown here is derived from an EMBL/GenBank/DDBJ whole genome shotgun (WGS) entry which is preliminary data.</text>
</comment>
<dbReference type="GO" id="GO:0005886">
    <property type="term" value="C:plasma membrane"/>
    <property type="evidence" value="ECO:0007669"/>
    <property type="project" value="InterPro"/>
</dbReference>
<name>A0A7X9P0A5_9BACT</name>
<dbReference type="EMBL" id="JABANE010000007">
    <property type="protein sequence ID" value="NME67075.1"/>
    <property type="molecule type" value="Genomic_DNA"/>
</dbReference>
<evidence type="ECO:0000313" key="7">
    <source>
        <dbReference type="EMBL" id="NME67075.1"/>
    </source>
</evidence>
<keyword evidence="4" id="KW-0472">Membrane</keyword>
<evidence type="ECO:0000259" key="6">
    <source>
        <dbReference type="Pfam" id="PF04357"/>
    </source>
</evidence>
<feature type="domain" description="Translocation and assembly module TamB C-terminal" evidence="6">
    <location>
        <begin position="1169"/>
        <end position="1607"/>
    </location>
</feature>
<comment type="subcellular location">
    <subcellularLocation>
        <location evidence="1">Membrane</location>
        <topology evidence="1">Single-pass membrane protein</topology>
    </subcellularLocation>
</comment>